<keyword evidence="4" id="KW-1185">Reference proteome</keyword>
<accession>A0A0H1BG35</accession>
<gene>
    <name evidence="3" type="ORF">EMPG_14324</name>
</gene>
<reference evidence="4" key="1">
    <citation type="journal article" date="2015" name="PLoS Genet.">
        <title>The dynamic genome and transcriptome of the human fungal pathogen Blastomyces and close relative Emmonsia.</title>
        <authorList>
            <person name="Munoz J.F."/>
            <person name="Gauthier G.M."/>
            <person name="Desjardins C.A."/>
            <person name="Gallo J.E."/>
            <person name="Holder J."/>
            <person name="Sullivan T.D."/>
            <person name="Marty A.J."/>
            <person name="Carmen J.C."/>
            <person name="Chen Z."/>
            <person name="Ding L."/>
            <person name="Gujja S."/>
            <person name="Magrini V."/>
            <person name="Misas E."/>
            <person name="Mitreva M."/>
            <person name="Priest M."/>
            <person name="Saif S."/>
            <person name="Whiston E.A."/>
            <person name="Young S."/>
            <person name="Zeng Q."/>
            <person name="Goldman W.E."/>
            <person name="Mardis E.R."/>
            <person name="Taylor J.W."/>
            <person name="McEwen J.G."/>
            <person name="Clay O.K."/>
            <person name="Klein B.S."/>
            <person name="Cuomo C.A."/>
        </authorList>
    </citation>
    <scope>NUCLEOTIDE SEQUENCE [LARGE SCALE GENOMIC DNA]</scope>
    <source>
        <strain evidence="4">UAMH 139</strain>
    </source>
</reference>
<dbReference type="Pfam" id="PF00106">
    <property type="entry name" value="adh_short"/>
    <property type="match status" value="1"/>
</dbReference>
<evidence type="ECO:0000256" key="2">
    <source>
        <dbReference type="ARBA" id="ARBA00023002"/>
    </source>
</evidence>
<dbReference type="AlphaFoldDB" id="A0A0H1BG35"/>
<keyword evidence="2" id="KW-0560">Oxidoreductase</keyword>
<dbReference type="GO" id="GO:0016491">
    <property type="term" value="F:oxidoreductase activity"/>
    <property type="evidence" value="ECO:0007669"/>
    <property type="project" value="UniProtKB-KW"/>
</dbReference>
<dbReference type="OrthoDB" id="542013at2759"/>
<organism evidence="3 4">
    <name type="scientific">Blastomyces silverae</name>
    <dbReference type="NCBI Taxonomy" id="2060906"/>
    <lineage>
        <taxon>Eukaryota</taxon>
        <taxon>Fungi</taxon>
        <taxon>Dikarya</taxon>
        <taxon>Ascomycota</taxon>
        <taxon>Pezizomycotina</taxon>
        <taxon>Eurotiomycetes</taxon>
        <taxon>Eurotiomycetidae</taxon>
        <taxon>Onygenales</taxon>
        <taxon>Ajellomycetaceae</taxon>
        <taxon>Blastomyces</taxon>
    </lineage>
</organism>
<dbReference type="STRING" id="2060906.A0A0H1BG35"/>
<dbReference type="PRINTS" id="PR00081">
    <property type="entry name" value="GDHRDH"/>
</dbReference>
<proteinExistence type="inferred from homology"/>
<sequence>MGPARLLWQAFSNPPLPTAVFTGKTVIVTGANVGLGKEAVKHFVRLGATVIGTARTSTKAAAALEEINAETTGAPGRAMIWELEYGSYASVLGFCERVSSELELERLDAVVLNAGVSNRNYELLEGEEASITINVISTLLLAICLLPKLRQTAKVYNVTPYLTVTSSKIHSWAKFPERDASDIFAALSDPLATTMQERYPTSKLLQLLAMRELAARTASSIPSVVINLVSPGLNRTSLTRQTTGLEAAVLTAIHAMFAWDPEVGSRILVHATTAGKESHGVLLDKCEVENDILAPWIKTDEGQKVQSKIWSELEKKLEAIRPGILSEI</sequence>
<protein>
    <recommendedName>
        <fullName evidence="5">Alcohol dehydrogenase</fullName>
    </recommendedName>
</protein>
<evidence type="ECO:0000256" key="1">
    <source>
        <dbReference type="ARBA" id="ARBA00006484"/>
    </source>
</evidence>
<evidence type="ECO:0000313" key="4">
    <source>
        <dbReference type="Proteomes" id="UP000053573"/>
    </source>
</evidence>
<dbReference type="PANTHER" id="PTHR43157:SF31">
    <property type="entry name" value="PHOSPHATIDYLINOSITOL-GLYCAN BIOSYNTHESIS CLASS F PROTEIN"/>
    <property type="match status" value="1"/>
</dbReference>
<name>A0A0H1BG35_9EURO</name>
<dbReference type="InterPro" id="IPR036291">
    <property type="entry name" value="NAD(P)-bd_dom_sf"/>
</dbReference>
<comment type="similarity">
    <text evidence="1">Belongs to the short-chain dehydrogenases/reductases (SDR) family.</text>
</comment>
<evidence type="ECO:0008006" key="5">
    <source>
        <dbReference type="Google" id="ProtNLM"/>
    </source>
</evidence>
<dbReference type="SUPFAM" id="SSF51735">
    <property type="entry name" value="NAD(P)-binding Rossmann-fold domains"/>
    <property type="match status" value="1"/>
</dbReference>
<dbReference type="Proteomes" id="UP000053573">
    <property type="component" value="Unassembled WGS sequence"/>
</dbReference>
<dbReference type="PANTHER" id="PTHR43157">
    <property type="entry name" value="PHOSPHATIDYLINOSITOL-GLYCAN BIOSYNTHESIS CLASS F PROTEIN-RELATED"/>
    <property type="match status" value="1"/>
</dbReference>
<dbReference type="EMBL" id="LDEV01002103">
    <property type="protein sequence ID" value="KLJ10290.1"/>
    <property type="molecule type" value="Genomic_DNA"/>
</dbReference>
<evidence type="ECO:0000313" key="3">
    <source>
        <dbReference type="EMBL" id="KLJ10290.1"/>
    </source>
</evidence>
<comment type="caution">
    <text evidence="3">The sequence shown here is derived from an EMBL/GenBank/DDBJ whole genome shotgun (WGS) entry which is preliminary data.</text>
</comment>
<dbReference type="InterPro" id="IPR002347">
    <property type="entry name" value="SDR_fam"/>
</dbReference>
<dbReference type="Gene3D" id="3.40.50.720">
    <property type="entry name" value="NAD(P)-binding Rossmann-like Domain"/>
    <property type="match status" value="1"/>
</dbReference>